<sequence length="120" mass="14542">MFHCKHSKDLEALMQENEELLLSLLLVKTEKRMLEIEKQMLDKEMEKMDETFKELKTYTMEAEMKLGRMKDYLSKLETVVKTLNMDNEDMIGDLFEKVENLKKAKTRCEWKQKHEIKHKR</sequence>
<keyword evidence="2" id="KW-1185">Reference proteome</keyword>
<reference evidence="1 2" key="1">
    <citation type="submission" date="2019-04" db="EMBL/GenBank/DDBJ databases">
        <title>An improved genome assembly and genetic linkage map for asparagus bean, Vigna unguiculata ssp. sesquipedialis.</title>
        <authorList>
            <person name="Xia Q."/>
            <person name="Zhang R."/>
            <person name="Dong Y."/>
        </authorList>
    </citation>
    <scope>NUCLEOTIDE SEQUENCE [LARGE SCALE GENOMIC DNA]</scope>
    <source>
        <tissue evidence="1">Leaf</tissue>
    </source>
</reference>
<proteinExistence type="predicted"/>
<evidence type="ECO:0000313" key="2">
    <source>
        <dbReference type="Proteomes" id="UP000501690"/>
    </source>
</evidence>
<protein>
    <submittedName>
        <fullName evidence="1">Uncharacterized protein</fullName>
    </submittedName>
</protein>
<name>A0A4D6NFK3_VIGUN</name>
<organism evidence="1 2">
    <name type="scientific">Vigna unguiculata</name>
    <name type="common">Cowpea</name>
    <dbReference type="NCBI Taxonomy" id="3917"/>
    <lineage>
        <taxon>Eukaryota</taxon>
        <taxon>Viridiplantae</taxon>
        <taxon>Streptophyta</taxon>
        <taxon>Embryophyta</taxon>
        <taxon>Tracheophyta</taxon>
        <taxon>Spermatophyta</taxon>
        <taxon>Magnoliopsida</taxon>
        <taxon>eudicotyledons</taxon>
        <taxon>Gunneridae</taxon>
        <taxon>Pentapetalae</taxon>
        <taxon>rosids</taxon>
        <taxon>fabids</taxon>
        <taxon>Fabales</taxon>
        <taxon>Fabaceae</taxon>
        <taxon>Papilionoideae</taxon>
        <taxon>50 kb inversion clade</taxon>
        <taxon>NPAAA clade</taxon>
        <taxon>indigoferoid/millettioid clade</taxon>
        <taxon>Phaseoleae</taxon>
        <taxon>Vigna</taxon>
    </lineage>
</organism>
<gene>
    <name evidence="1" type="ORF">DEO72_LG10g2928</name>
</gene>
<dbReference type="Proteomes" id="UP000501690">
    <property type="component" value="Linkage Group LG10"/>
</dbReference>
<evidence type="ECO:0000313" key="1">
    <source>
        <dbReference type="EMBL" id="QCE11692.1"/>
    </source>
</evidence>
<dbReference type="AlphaFoldDB" id="A0A4D6NFK3"/>
<accession>A0A4D6NFK3</accession>
<dbReference type="EMBL" id="CP039354">
    <property type="protein sequence ID" value="QCE11692.1"/>
    <property type="molecule type" value="Genomic_DNA"/>
</dbReference>